<dbReference type="PANTHER" id="PTHR28152">
    <property type="entry name" value="HYDROXYACYL-THIOESTER DEHYDRATASE TYPE 2, MITOCHONDRIAL"/>
    <property type="match status" value="1"/>
</dbReference>
<dbReference type="FunFam" id="3.10.129.10:FF:000103">
    <property type="entry name" value="WGS project CABT00000000 data, contig 2.1"/>
    <property type="match status" value="1"/>
</dbReference>
<dbReference type="PANTHER" id="PTHR28152:SF2">
    <property type="entry name" value="N-TERMINAL OF MAOC-LIKE DEHYDRATASE DOMAIN-CONTAINING PROTEIN"/>
    <property type="match status" value="1"/>
</dbReference>
<accession>A0A0C1E2H6</accession>
<dbReference type="AlphaFoldDB" id="A0A0C1E2H6"/>
<reference evidence="2 3" key="1">
    <citation type="submission" date="2014-11" db="EMBL/GenBank/DDBJ databases">
        <title>Genomics derived discovery of secondary metabolites biosynthetic gene clusters in Aspergillus ustus.</title>
        <authorList>
            <person name="Pi B."/>
            <person name="Dai F."/>
            <person name="Song X."/>
            <person name="Zhu C."/>
            <person name="Li H."/>
            <person name="Yu D."/>
        </authorList>
    </citation>
    <scope>NUCLEOTIDE SEQUENCE [LARGE SCALE GENOMIC DNA]</scope>
    <source>
        <strain evidence="2 3">3.3904</strain>
    </source>
</reference>
<dbReference type="SUPFAM" id="SSF54637">
    <property type="entry name" value="Thioesterase/thiol ester dehydrase-isomerase"/>
    <property type="match status" value="1"/>
</dbReference>
<evidence type="ECO:0000313" key="3">
    <source>
        <dbReference type="Proteomes" id="UP000053475"/>
    </source>
</evidence>
<dbReference type="EMBL" id="JOMC01000043">
    <property type="protein sequence ID" value="KIA75732.1"/>
    <property type="molecule type" value="Genomic_DNA"/>
</dbReference>
<proteinExistence type="predicted"/>
<comment type="caution">
    <text evidence="2">The sequence shown here is derived from an EMBL/GenBank/DDBJ whole genome shotgun (WGS) entry which is preliminary data.</text>
</comment>
<dbReference type="GO" id="GO:0005739">
    <property type="term" value="C:mitochondrion"/>
    <property type="evidence" value="ECO:0007669"/>
    <property type="project" value="TreeGrafter"/>
</dbReference>
<organism evidence="2 3">
    <name type="scientific">Aspergillus ustus</name>
    <dbReference type="NCBI Taxonomy" id="40382"/>
    <lineage>
        <taxon>Eukaryota</taxon>
        <taxon>Fungi</taxon>
        <taxon>Dikarya</taxon>
        <taxon>Ascomycota</taxon>
        <taxon>Pezizomycotina</taxon>
        <taxon>Eurotiomycetes</taxon>
        <taxon>Eurotiomycetidae</taxon>
        <taxon>Eurotiales</taxon>
        <taxon>Aspergillaceae</taxon>
        <taxon>Aspergillus</taxon>
        <taxon>Aspergillus subgen. Nidulantes</taxon>
    </lineage>
</organism>
<dbReference type="Proteomes" id="UP000053475">
    <property type="component" value="Unassembled WGS sequence"/>
</dbReference>
<name>A0A0C1E2H6_ASPUT</name>
<keyword evidence="3" id="KW-1185">Reference proteome</keyword>
<feature type="compositionally biased region" description="Low complexity" evidence="1">
    <location>
        <begin position="224"/>
        <end position="235"/>
    </location>
</feature>
<dbReference type="GO" id="GO:0019171">
    <property type="term" value="F:(3R)-hydroxyacyl-[acyl-carrier-protein] dehydratase activity"/>
    <property type="evidence" value="ECO:0007669"/>
    <property type="project" value="TreeGrafter"/>
</dbReference>
<evidence type="ECO:0000256" key="1">
    <source>
        <dbReference type="SAM" id="MobiDB-lite"/>
    </source>
</evidence>
<dbReference type="Gene3D" id="3.10.129.10">
    <property type="entry name" value="Hotdog Thioesterase"/>
    <property type="match status" value="1"/>
</dbReference>
<gene>
    <name evidence="2" type="ORF">HK57_00467</name>
</gene>
<dbReference type="InterPro" id="IPR052741">
    <property type="entry name" value="Mitochondrial_HTD2"/>
</dbReference>
<evidence type="ECO:0000313" key="2">
    <source>
        <dbReference type="EMBL" id="KIA75732.1"/>
    </source>
</evidence>
<sequence length="378" mass="40505">MLLTATIRPSRPLTKHLRGLRFSSSSSSSASASASASAIAASFLDRFQSLGPQIRTQTLDPNQLRLLSLTLNRPSLFPSSSPLSSTTTDAPAANVAGTEIAAGTPLPPGYHLVYFTPAFLETELGSDGTDTSYNPSHPFTRRMWAGGEVSWQRDASGGAVNPLRVGQKVTETTRVLSAEPKIVKKTGEEMIVVGVEKEFANEGGVAVVDRRNWVFRKALPPPTSSTTASSSSTLPPASPPTPHPASCTTISSGNTHTRTLSQTAVTLFRFSALTFNPHKIHYSLPWARDVEGHRDIVVHGPLNLISILDLWRDLRGADGSDGSLDTLYPEKISYRATSPLYAGDEYRIVLEEGQGKKGIVEILTPEGTIGMKAEIVGV</sequence>
<feature type="region of interest" description="Disordered" evidence="1">
    <location>
        <begin position="220"/>
        <end position="255"/>
    </location>
</feature>
<evidence type="ECO:0008006" key="4">
    <source>
        <dbReference type="Google" id="ProtNLM"/>
    </source>
</evidence>
<protein>
    <recommendedName>
        <fullName evidence="4">Mesaconyl-C4 CoA hydratase</fullName>
    </recommendedName>
</protein>
<dbReference type="InterPro" id="IPR029069">
    <property type="entry name" value="HotDog_dom_sf"/>
</dbReference>